<dbReference type="PANTHER" id="PTHR35010:SF2">
    <property type="entry name" value="BLL4672 PROTEIN"/>
    <property type="match status" value="1"/>
</dbReference>
<dbReference type="InterPro" id="IPR010982">
    <property type="entry name" value="Lambda_DNA-bd_dom_sf"/>
</dbReference>
<dbReference type="Gene3D" id="3.30.450.180">
    <property type="match status" value="1"/>
</dbReference>
<dbReference type="RefSeq" id="WP_030737778.1">
    <property type="nucleotide sequence ID" value="NZ_CP009922.3"/>
</dbReference>
<accession>A0A0F7G101</accession>
<evidence type="ECO:0000259" key="2">
    <source>
        <dbReference type="PROSITE" id="PS50943"/>
    </source>
</evidence>
<dbReference type="SMART" id="SM00530">
    <property type="entry name" value="HTH_XRE"/>
    <property type="match status" value="1"/>
</dbReference>
<dbReference type="InterPro" id="IPR041413">
    <property type="entry name" value="MLTR_LBD"/>
</dbReference>
<evidence type="ECO:0000313" key="3">
    <source>
        <dbReference type="EMBL" id="AKG46729.1"/>
    </source>
</evidence>
<protein>
    <submittedName>
        <fullName evidence="3">Helix-turn-helix domain protein</fullName>
    </submittedName>
</protein>
<dbReference type="PATRIC" id="fig|408015.6.peg.5410"/>
<name>A0A0F7G101_9ACTN</name>
<dbReference type="EMBL" id="CP009922">
    <property type="protein sequence ID" value="AKG46729.1"/>
    <property type="molecule type" value="Genomic_DNA"/>
</dbReference>
<dbReference type="PROSITE" id="PS50943">
    <property type="entry name" value="HTH_CROC1"/>
    <property type="match status" value="1"/>
</dbReference>
<reference evidence="3" key="1">
    <citation type="submission" date="2019-08" db="EMBL/GenBank/DDBJ databases">
        <title>Complete genome sequence of a mangrove-derived Streptomyces xiamenensis.</title>
        <authorList>
            <person name="Xu J."/>
        </authorList>
    </citation>
    <scope>NUCLEOTIDE SEQUENCE</scope>
    <source>
        <strain evidence="3">318</strain>
    </source>
</reference>
<dbReference type="HOGENOM" id="CLU_057862_1_0_11"/>
<dbReference type="Proteomes" id="UP000034034">
    <property type="component" value="Chromosome"/>
</dbReference>
<dbReference type="CDD" id="cd00093">
    <property type="entry name" value="HTH_XRE"/>
    <property type="match status" value="1"/>
</dbReference>
<evidence type="ECO:0000313" key="4">
    <source>
        <dbReference type="Proteomes" id="UP000034034"/>
    </source>
</evidence>
<dbReference type="PANTHER" id="PTHR35010">
    <property type="entry name" value="BLL4672 PROTEIN-RELATED"/>
    <property type="match status" value="1"/>
</dbReference>
<dbReference type="SUPFAM" id="SSF47413">
    <property type="entry name" value="lambda repressor-like DNA-binding domains"/>
    <property type="match status" value="1"/>
</dbReference>
<feature type="region of interest" description="Disordered" evidence="1">
    <location>
        <begin position="1"/>
        <end position="26"/>
    </location>
</feature>
<dbReference type="Pfam" id="PF13560">
    <property type="entry name" value="HTH_31"/>
    <property type="match status" value="1"/>
</dbReference>
<dbReference type="Pfam" id="PF17765">
    <property type="entry name" value="MLTR_LBD"/>
    <property type="match status" value="1"/>
</dbReference>
<sequence length="295" mass="32583">MTREPSGGTELGRFLRARRTQTTPASAGLTVGPGLRRTPGLRREELATLAGVSIDYYTRIERGRETRPSPAVIDALARALRLDEAEHEHLRDLATRSARQAPEAAAVPSRTVSAGVKLLLEGMRPYPAQVLSRSMDILAFNPGGARLYPGMEEWPVKQRNLARYIFLHPSSRQLFTDWDNQVRGCVSRLRTLAGTDPDAPDLAGLVGELLLKSPEFAKLWDRYEVRPHSHGRKTFHHPEVGELTLGYQSMLLDGTAGHRVNTYFAEPGTPEYDALVLLDISAHERLSVGASRSGC</sequence>
<dbReference type="Gene3D" id="1.10.260.40">
    <property type="entry name" value="lambda repressor-like DNA-binding domains"/>
    <property type="match status" value="1"/>
</dbReference>
<dbReference type="AlphaFoldDB" id="A0A0F7G101"/>
<evidence type="ECO:0000256" key="1">
    <source>
        <dbReference type="SAM" id="MobiDB-lite"/>
    </source>
</evidence>
<proteinExistence type="predicted"/>
<feature type="domain" description="HTH cro/C1-type" evidence="2">
    <location>
        <begin position="40"/>
        <end position="87"/>
    </location>
</feature>
<gene>
    <name evidence="3" type="ORF">SXIM_53450</name>
</gene>
<keyword evidence="4" id="KW-1185">Reference proteome</keyword>
<dbReference type="GO" id="GO:0003677">
    <property type="term" value="F:DNA binding"/>
    <property type="evidence" value="ECO:0007669"/>
    <property type="project" value="InterPro"/>
</dbReference>
<dbReference type="KEGG" id="sxi:SXIM_53450"/>
<organism evidence="3 4">
    <name type="scientific">Streptomyces xiamenensis</name>
    <dbReference type="NCBI Taxonomy" id="408015"/>
    <lineage>
        <taxon>Bacteria</taxon>
        <taxon>Bacillati</taxon>
        <taxon>Actinomycetota</taxon>
        <taxon>Actinomycetes</taxon>
        <taxon>Kitasatosporales</taxon>
        <taxon>Streptomycetaceae</taxon>
        <taxon>Streptomyces</taxon>
    </lineage>
</organism>
<dbReference type="InterPro" id="IPR001387">
    <property type="entry name" value="Cro/C1-type_HTH"/>
</dbReference>